<dbReference type="Proteomes" id="UP001159364">
    <property type="component" value="Linkage Group LG07"/>
</dbReference>
<dbReference type="CDD" id="cd16461">
    <property type="entry name" value="RING-H2_EL5-like"/>
    <property type="match status" value="1"/>
</dbReference>
<keyword evidence="9" id="KW-0833">Ubl conjugation pathway</keyword>
<dbReference type="GO" id="GO:0016567">
    <property type="term" value="P:protein ubiquitination"/>
    <property type="evidence" value="ECO:0007669"/>
    <property type="project" value="InterPro"/>
</dbReference>
<comment type="similarity">
    <text evidence="13">Belongs to the RING-type zinc finger family. ATL subfamily.</text>
</comment>
<evidence type="ECO:0000256" key="4">
    <source>
        <dbReference type="ARBA" id="ARBA00012483"/>
    </source>
</evidence>
<dbReference type="GO" id="GO:0016020">
    <property type="term" value="C:membrane"/>
    <property type="evidence" value="ECO:0007669"/>
    <property type="project" value="UniProtKB-SubCell"/>
</dbReference>
<reference evidence="18 19" key="1">
    <citation type="submission" date="2021-09" db="EMBL/GenBank/DDBJ databases">
        <title>Genomic insights and catalytic innovation underlie evolution of tropane alkaloids biosynthesis.</title>
        <authorList>
            <person name="Wang Y.-J."/>
            <person name="Tian T."/>
            <person name="Huang J.-P."/>
            <person name="Huang S.-X."/>
        </authorList>
    </citation>
    <scope>NUCLEOTIDE SEQUENCE [LARGE SCALE GENOMIC DNA]</scope>
    <source>
        <strain evidence="18">KIB-2018</strain>
        <tissue evidence="18">Leaf</tissue>
    </source>
</reference>
<evidence type="ECO:0000313" key="19">
    <source>
        <dbReference type="Proteomes" id="UP001159364"/>
    </source>
</evidence>
<evidence type="ECO:0000256" key="15">
    <source>
        <dbReference type="SAM" id="MobiDB-lite"/>
    </source>
</evidence>
<evidence type="ECO:0000256" key="1">
    <source>
        <dbReference type="ARBA" id="ARBA00000900"/>
    </source>
</evidence>
<comment type="pathway">
    <text evidence="3">Protein modification; protein ubiquitination.</text>
</comment>
<feature type="region of interest" description="Disordered" evidence="15">
    <location>
        <begin position="1"/>
        <end position="22"/>
    </location>
</feature>
<evidence type="ECO:0000256" key="12">
    <source>
        <dbReference type="ARBA" id="ARBA00023136"/>
    </source>
</evidence>
<evidence type="ECO:0000313" key="18">
    <source>
        <dbReference type="EMBL" id="KAJ8759576.1"/>
    </source>
</evidence>
<comment type="catalytic activity">
    <reaction evidence="1">
        <text>S-ubiquitinyl-[E2 ubiquitin-conjugating enzyme]-L-cysteine + [acceptor protein]-L-lysine = [E2 ubiquitin-conjugating enzyme]-L-cysteine + N(6)-ubiquitinyl-[acceptor protein]-L-lysine.</text>
        <dbReference type="EC" id="2.3.2.27"/>
    </reaction>
</comment>
<evidence type="ECO:0000256" key="13">
    <source>
        <dbReference type="ARBA" id="ARBA00024209"/>
    </source>
</evidence>
<evidence type="ECO:0000256" key="6">
    <source>
        <dbReference type="ARBA" id="ARBA00022692"/>
    </source>
</evidence>
<comment type="subcellular location">
    <subcellularLocation>
        <location evidence="2">Membrane</location>
        <topology evidence="2">Single-pass membrane protein</topology>
    </subcellularLocation>
</comment>
<dbReference type="Pfam" id="PF13639">
    <property type="entry name" value="zf-RING_2"/>
    <property type="match status" value="1"/>
</dbReference>
<keyword evidence="7" id="KW-0479">Metal-binding</keyword>
<dbReference type="InterPro" id="IPR013083">
    <property type="entry name" value="Znf_RING/FYVE/PHD"/>
</dbReference>
<keyword evidence="6 16" id="KW-0812">Transmembrane</keyword>
<protein>
    <recommendedName>
        <fullName evidence="4">RING-type E3 ubiquitin transferase</fullName>
        <ecNumber evidence="4">2.3.2.27</ecNumber>
    </recommendedName>
</protein>
<feature type="transmembrane region" description="Helical" evidence="16">
    <location>
        <begin position="29"/>
        <end position="53"/>
    </location>
</feature>
<dbReference type="PROSITE" id="PS50089">
    <property type="entry name" value="ZF_RING_2"/>
    <property type="match status" value="1"/>
</dbReference>
<dbReference type="PANTHER" id="PTHR46913">
    <property type="entry name" value="RING-H2 FINGER PROTEIN ATL16"/>
    <property type="match status" value="1"/>
</dbReference>
<evidence type="ECO:0000256" key="14">
    <source>
        <dbReference type="PROSITE-ProRule" id="PRU00175"/>
    </source>
</evidence>
<organism evidence="18 19">
    <name type="scientific">Erythroxylum novogranatense</name>
    <dbReference type="NCBI Taxonomy" id="1862640"/>
    <lineage>
        <taxon>Eukaryota</taxon>
        <taxon>Viridiplantae</taxon>
        <taxon>Streptophyta</taxon>
        <taxon>Embryophyta</taxon>
        <taxon>Tracheophyta</taxon>
        <taxon>Spermatophyta</taxon>
        <taxon>Magnoliopsida</taxon>
        <taxon>eudicotyledons</taxon>
        <taxon>Gunneridae</taxon>
        <taxon>Pentapetalae</taxon>
        <taxon>rosids</taxon>
        <taxon>fabids</taxon>
        <taxon>Malpighiales</taxon>
        <taxon>Erythroxylaceae</taxon>
        <taxon>Erythroxylum</taxon>
    </lineage>
</organism>
<dbReference type="EMBL" id="JAIWQS010000007">
    <property type="protein sequence ID" value="KAJ8759576.1"/>
    <property type="molecule type" value="Genomic_DNA"/>
</dbReference>
<dbReference type="FunFam" id="3.30.40.10:FF:000503">
    <property type="entry name" value="RING-H2 finger protein ATL7"/>
    <property type="match status" value="1"/>
</dbReference>
<keyword evidence="8 14" id="KW-0863">Zinc-finger</keyword>
<name>A0AAV8SYL0_9ROSI</name>
<dbReference type="GO" id="GO:0008270">
    <property type="term" value="F:zinc ion binding"/>
    <property type="evidence" value="ECO:0007669"/>
    <property type="project" value="UniProtKB-KW"/>
</dbReference>
<feature type="domain" description="RING-type" evidence="17">
    <location>
        <begin position="110"/>
        <end position="152"/>
    </location>
</feature>
<dbReference type="Gene3D" id="3.30.40.10">
    <property type="entry name" value="Zinc/RING finger domain, C3HC4 (zinc finger)"/>
    <property type="match status" value="1"/>
</dbReference>
<dbReference type="EC" id="2.3.2.27" evidence="4"/>
<evidence type="ECO:0000256" key="11">
    <source>
        <dbReference type="ARBA" id="ARBA00022989"/>
    </source>
</evidence>
<evidence type="ECO:0000256" key="10">
    <source>
        <dbReference type="ARBA" id="ARBA00022833"/>
    </source>
</evidence>
<sequence length="197" mass="22448">MPYFDPERPSCCPTTSPSSSRGVTAQPKIYQAFIFCVPILFTFILLFLFYVFYLRRRRVDWASLRMRTSIQDTNEVFALYNAELGLKKELREMLPVIVYKESLSIRDTQCPVCLGEYQAEDRLQQIPSCGHTYHMDCINNWLVNHTTCPLCRLSLVSSAKVHKESPDNDLLESARGYGGETSGQPGPQAPEDFYNGA</sequence>
<keyword evidence="12 16" id="KW-0472">Membrane</keyword>
<dbReference type="AlphaFoldDB" id="A0AAV8SYL0"/>
<feature type="compositionally biased region" description="Low complexity" evidence="15">
    <location>
        <begin position="9"/>
        <end position="20"/>
    </location>
</feature>
<feature type="region of interest" description="Disordered" evidence="15">
    <location>
        <begin position="166"/>
        <end position="197"/>
    </location>
</feature>
<comment type="caution">
    <text evidence="18">The sequence shown here is derived from an EMBL/GenBank/DDBJ whole genome shotgun (WGS) entry which is preliminary data.</text>
</comment>
<evidence type="ECO:0000256" key="9">
    <source>
        <dbReference type="ARBA" id="ARBA00022786"/>
    </source>
</evidence>
<keyword evidence="10" id="KW-0862">Zinc</keyword>
<evidence type="ECO:0000256" key="7">
    <source>
        <dbReference type="ARBA" id="ARBA00022723"/>
    </source>
</evidence>
<evidence type="ECO:0000259" key="17">
    <source>
        <dbReference type="PROSITE" id="PS50089"/>
    </source>
</evidence>
<dbReference type="InterPro" id="IPR001841">
    <property type="entry name" value="Znf_RING"/>
</dbReference>
<evidence type="ECO:0000256" key="5">
    <source>
        <dbReference type="ARBA" id="ARBA00022679"/>
    </source>
</evidence>
<dbReference type="InterPro" id="IPR044600">
    <property type="entry name" value="ATL1/ATL16-like"/>
</dbReference>
<dbReference type="GO" id="GO:0061630">
    <property type="term" value="F:ubiquitin protein ligase activity"/>
    <property type="evidence" value="ECO:0007669"/>
    <property type="project" value="UniProtKB-EC"/>
</dbReference>
<evidence type="ECO:0000256" key="16">
    <source>
        <dbReference type="SAM" id="Phobius"/>
    </source>
</evidence>
<evidence type="ECO:0000256" key="8">
    <source>
        <dbReference type="ARBA" id="ARBA00022771"/>
    </source>
</evidence>
<keyword evidence="19" id="KW-1185">Reference proteome</keyword>
<evidence type="ECO:0000256" key="2">
    <source>
        <dbReference type="ARBA" id="ARBA00004167"/>
    </source>
</evidence>
<keyword evidence="11 16" id="KW-1133">Transmembrane helix</keyword>
<dbReference type="SUPFAM" id="SSF57850">
    <property type="entry name" value="RING/U-box"/>
    <property type="match status" value="1"/>
</dbReference>
<keyword evidence="5" id="KW-0808">Transferase</keyword>
<gene>
    <name evidence="18" type="ORF">K2173_007205</name>
</gene>
<proteinExistence type="inferred from homology"/>
<dbReference type="PANTHER" id="PTHR46913:SF23">
    <property type="entry name" value="E3 UBIQUITIN-PROTEIN LIGASE RHA4A-RELATED"/>
    <property type="match status" value="1"/>
</dbReference>
<accession>A0AAV8SYL0</accession>
<dbReference type="SMART" id="SM00184">
    <property type="entry name" value="RING"/>
    <property type="match status" value="1"/>
</dbReference>
<evidence type="ECO:0000256" key="3">
    <source>
        <dbReference type="ARBA" id="ARBA00004906"/>
    </source>
</evidence>